<feature type="domain" description="C-JID" evidence="3">
    <location>
        <begin position="233"/>
        <end position="306"/>
    </location>
</feature>
<proteinExistence type="predicted"/>
<evidence type="ECO:0000313" key="4">
    <source>
        <dbReference type="EnsemblPlants" id="QL09p003167:mrna"/>
    </source>
</evidence>
<dbReference type="EMBL" id="LRBV02000009">
    <property type="status" value="NOT_ANNOTATED_CDS"/>
    <property type="molecule type" value="Genomic_DNA"/>
</dbReference>
<dbReference type="EnsemblPlants" id="QL09p003167:mrna">
    <property type="protein sequence ID" value="QL09p003167:mrna"/>
    <property type="gene ID" value="QL09p003167"/>
</dbReference>
<organism evidence="4 5">
    <name type="scientific">Quercus lobata</name>
    <name type="common">Valley oak</name>
    <dbReference type="NCBI Taxonomy" id="97700"/>
    <lineage>
        <taxon>Eukaryota</taxon>
        <taxon>Viridiplantae</taxon>
        <taxon>Streptophyta</taxon>
        <taxon>Embryophyta</taxon>
        <taxon>Tracheophyta</taxon>
        <taxon>Spermatophyta</taxon>
        <taxon>Magnoliopsida</taxon>
        <taxon>eudicotyledons</taxon>
        <taxon>Gunneridae</taxon>
        <taxon>Pentapetalae</taxon>
        <taxon>rosids</taxon>
        <taxon>fabids</taxon>
        <taxon>Fagales</taxon>
        <taxon>Fagaceae</taxon>
        <taxon>Quercus</taxon>
    </lineage>
</organism>
<feature type="domain" description="C-JID" evidence="3">
    <location>
        <begin position="465"/>
        <end position="520"/>
    </location>
</feature>
<keyword evidence="5" id="KW-1185">Reference proteome</keyword>
<evidence type="ECO:0000313" key="5">
    <source>
        <dbReference type="Proteomes" id="UP000594261"/>
    </source>
</evidence>
<evidence type="ECO:0000259" key="3">
    <source>
        <dbReference type="Pfam" id="PF20160"/>
    </source>
</evidence>
<dbReference type="InParanoid" id="A0A7N2RA76"/>
<name>A0A7N2RA76_QUELO</name>
<reference evidence="4 5" key="1">
    <citation type="journal article" date="2016" name="G3 (Bethesda)">
        <title>First Draft Assembly and Annotation of the Genome of a California Endemic Oak Quercus lobata Nee (Fagaceae).</title>
        <authorList>
            <person name="Sork V.L."/>
            <person name="Fitz-Gibbon S.T."/>
            <person name="Puiu D."/>
            <person name="Crepeau M."/>
            <person name="Gugger P.F."/>
            <person name="Sherman R."/>
            <person name="Stevens K."/>
            <person name="Langley C.H."/>
            <person name="Pellegrini M."/>
            <person name="Salzberg S.L."/>
        </authorList>
    </citation>
    <scope>NUCLEOTIDE SEQUENCE [LARGE SCALE GENOMIC DNA]</scope>
    <source>
        <strain evidence="4 5">cv. SW786</strain>
    </source>
</reference>
<dbReference type="Proteomes" id="UP000594261">
    <property type="component" value="Chromosome 9"/>
</dbReference>
<evidence type="ECO:0000256" key="1">
    <source>
        <dbReference type="ARBA" id="ARBA00022614"/>
    </source>
</evidence>
<sequence length="1078" mass="125645">MALFIVVEIHENSYNVSSSQDYEVNIDLVYRKHMVEGPVHQIRLKAFDISEQDQQKVELESSKSDDQSDSKVQLKEKLKSLLLRVYQGDLARNHKYDYVFPHITVPNWSNNQSICSEMRIKLPRNLQSDGRWMGIAMVIEFTSHVTASFRTLKTFLLSHHIEFWMPQRMPKLLPSIENIAEWCTFTETSPSYTGFLVPTRKRQLGSIMSSESLIKACFQKNFNEGEIFDCCFAEREIPQWFSCQDVRSAEIELSSDICNDPDWMGFALCGLFSFTTHPALVRTNLASGRSEVYQFRCKMQTNSCPVRLVCYGILASSNELISLNKRAFIWVLFIPRTTHAHLWTQTDWVEFWLEGAIPDLSYQNFGINLVFRKNMDELTSVMVQCSAPFDSFLDSCSLQCFYDIWNGHPEVFVGTRSSFEDLHPQRLFISQGETSGIAKNSYDKDLYPHNHFRYFHPSTAYNSCFPTRQTPKWFNHQSRGHLLTIDIPPNLYYDSNWLGLTLCASFLIPKDQNDEIIARSSHFLSCQLQTSKAGLDDQILVYHTTDEENQWHSKYSYCFPPVEILPSFNHNTNEPSVTVDTLKEYNDNEWHGFVLCAYFSIDEHQTATLENFDSTISHYLVCHLETDIAGPEIVLNVHCTTKEEFMWLDTEDGFLWLSYIPRVMVQKCALSFYHKNDIWFQLIRKYCYKEYKSRDLPNQVMANYIEKTSRAKSLLCKSDPQPKDQHCQSNLLDFDPSRDYNSCFPQKEIPHWFNIQSSETHVRFCLTRKLYNDTTWMGVALCALFSVAKDVANVNDIMDSKTSFKLICQLKASNGPNDLSVKPRHIYWPSKEDLMMSLQGGSIWLSYIPRGSFPDWLYDRTCFKVSFKTNFHGLKVQKCGLRLLYQHSEVIFKKIIRDCMMSMTDSSSFLNQMKIKNRNRKMRSWIESQLGEIYPHHKDQRCQSNLLGFDRCLFYDPHFHPSEILEWFSDWNDEHWVTIPLPPNLYNDSTWMGLVLCASFSVDVNQTAHIHIMDSEYYCLMFQFVLKLQGILQGSAALADRQCRDQATQHASISDQSSTEVWEAIEAVPHHEFFIQER</sequence>
<feature type="domain" description="C-JID" evidence="3">
    <location>
        <begin position="744"/>
        <end position="888"/>
    </location>
</feature>
<dbReference type="AlphaFoldDB" id="A0A7N2RA76"/>
<evidence type="ECO:0000256" key="2">
    <source>
        <dbReference type="ARBA" id="ARBA00022737"/>
    </source>
</evidence>
<keyword evidence="1" id="KW-0433">Leucine-rich repeat</keyword>
<protein>
    <recommendedName>
        <fullName evidence="3">C-JID domain-containing protein</fullName>
    </recommendedName>
</protein>
<keyword evidence="2" id="KW-0677">Repeat</keyword>
<dbReference type="InterPro" id="IPR045344">
    <property type="entry name" value="C-JID"/>
</dbReference>
<dbReference type="Gramene" id="QL09p003167:mrna">
    <property type="protein sequence ID" value="QL09p003167:mrna"/>
    <property type="gene ID" value="QL09p003167"/>
</dbReference>
<dbReference type="Pfam" id="PF20160">
    <property type="entry name" value="C-JID"/>
    <property type="match status" value="3"/>
</dbReference>
<reference evidence="4" key="2">
    <citation type="submission" date="2021-01" db="UniProtKB">
        <authorList>
            <consortium name="EnsemblPlants"/>
        </authorList>
    </citation>
    <scope>IDENTIFICATION</scope>
</reference>
<accession>A0A7N2RA76</accession>